<dbReference type="Proteomes" id="UP000225135">
    <property type="component" value="Unassembled WGS sequence"/>
</dbReference>
<dbReference type="RefSeq" id="WP_001035553.1">
    <property type="nucleotide sequence ID" value="NZ_NUQH01000082.1"/>
</dbReference>
<organism evidence="1 2">
    <name type="scientific">Bacillus cereus</name>
    <dbReference type="NCBI Taxonomy" id="1396"/>
    <lineage>
        <taxon>Bacteria</taxon>
        <taxon>Bacillati</taxon>
        <taxon>Bacillota</taxon>
        <taxon>Bacilli</taxon>
        <taxon>Bacillales</taxon>
        <taxon>Bacillaceae</taxon>
        <taxon>Bacillus</taxon>
        <taxon>Bacillus cereus group</taxon>
    </lineage>
</organism>
<sequence>MNKKLIVVDNFYSDPDKIRKLALEEEYASVAKLNYPGYQSHKIFNSNALKSSFEKLIGKEIDADPDRFTYGGFRLITEETGLMPKIHADSIDWAVMIFLTPNAPLDKGVGFYRHIKTGLEGPPTDQKARELGFEDAAEFERAVIHRDQANLDCWELVSSISPVYNRLVMFRGRELYHAPIGGFGNSPENCRITHNFFFLEMK</sequence>
<evidence type="ECO:0000313" key="2">
    <source>
        <dbReference type="Proteomes" id="UP000225135"/>
    </source>
</evidence>
<dbReference type="InterPro" id="IPR045617">
    <property type="entry name" value="DUF6445"/>
</dbReference>
<evidence type="ECO:0000313" key="1">
    <source>
        <dbReference type="EMBL" id="PHG81362.1"/>
    </source>
</evidence>
<reference evidence="1 2" key="1">
    <citation type="submission" date="2017-09" db="EMBL/GenBank/DDBJ databases">
        <title>Large-scale bioinformatics analysis of Bacillus genomes uncovers conserved roles of natural products in bacterial physiology.</title>
        <authorList>
            <consortium name="Agbiome Team Llc"/>
            <person name="Bleich R.M."/>
            <person name="Grubbs K.J."/>
            <person name="Santa Maria K.C."/>
            <person name="Allen S.E."/>
            <person name="Farag S."/>
            <person name="Shank E.A."/>
            <person name="Bowers A."/>
        </authorList>
    </citation>
    <scope>NUCLEOTIDE SEQUENCE [LARGE SCALE GENOMIC DNA]</scope>
    <source>
        <strain evidence="1 2">AFS029792</strain>
    </source>
</reference>
<comment type="caution">
    <text evidence="1">The sequence shown here is derived from an EMBL/GenBank/DDBJ whole genome shotgun (WGS) entry which is preliminary data.</text>
</comment>
<accession>A0A9X7E5F2</accession>
<protein>
    <submittedName>
        <fullName evidence="1">Uncharacterized protein</fullName>
    </submittedName>
</protein>
<gene>
    <name evidence="1" type="ORF">COI69_17955</name>
</gene>
<name>A0A9X7E5F2_BACCE</name>
<dbReference type="AlphaFoldDB" id="A0A9X7E5F2"/>
<dbReference type="EMBL" id="NUUR01000052">
    <property type="protein sequence ID" value="PHG81362.1"/>
    <property type="molecule type" value="Genomic_DNA"/>
</dbReference>
<proteinExistence type="predicted"/>
<dbReference type="Pfam" id="PF20043">
    <property type="entry name" value="DUF6445"/>
    <property type="match status" value="1"/>
</dbReference>